<reference evidence="1 2" key="1">
    <citation type="submission" date="2018-09" db="EMBL/GenBank/DDBJ databases">
        <title>Genomic Encyclopedia of Archaeal and Bacterial Type Strains, Phase II (KMG-II): from individual species to whole genera.</title>
        <authorList>
            <person name="Goeker M."/>
        </authorList>
    </citation>
    <scope>NUCLEOTIDE SEQUENCE [LARGE SCALE GENOMIC DNA]</scope>
    <source>
        <strain evidence="1 2">DSM 13151</strain>
    </source>
</reference>
<name>A0A419VVP5_9EURY</name>
<gene>
    <name evidence="1" type="ORF">ATJ93_4654</name>
</gene>
<evidence type="ECO:0000313" key="1">
    <source>
        <dbReference type="EMBL" id="RKD86237.1"/>
    </source>
</evidence>
<comment type="caution">
    <text evidence="1">The sequence shown here is derived from an EMBL/GenBank/DDBJ whole genome shotgun (WGS) entry which is preliminary data.</text>
</comment>
<protein>
    <submittedName>
        <fullName evidence="1">Uncharacterized protein</fullName>
    </submittedName>
</protein>
<proteinExistence type="predicted"/>
<keyword evidence="2" id="KW-1185">Reference proteome</keyword>
<dbReference type="EMBL" id="RAPO01000010">
    <property type="protein sequence ID" value="RKD86237.1"/>
    <property type="molecule type" value="Genomic_DNA"/>
</dbReference>
<dbReference type="AlphaFoldDB" id="A0A419VVP5"/>
<organism evidence="1 2">
    <name type="scientific">Halopiger aswanensis</name>
    <dbReference type="NCBI Taxonomy" id="148449"/>
    <lineage>
        <taxon>Archaea</taxon>
        <taxon>Methanobacteriati</taxon>
        <taxon>Methanobacteriota</taxon>
        <taxon>Stenosarchaea group</taxon>
        <taxon>Halobacteria</taxon>
        <taxon>Halobacteriales</taxon>
        <taxon>Natrialbaceae</taxon>
        <taxon>Halopiger</taxon>
    </lineage>
</organism>
<dbReference type="Proteomes" id="UP000283805">
    <property type="component" value="Unassembled WGS sequence"/>
</dbReference>
<sequence>MNTTLSTMTGDNELCDHDWVESAWKDRLQQAGIDESTARWISAHLQSTPALTTGSVSRRTARTAIQAAIDRVALAQYGVDDPEAVRRDLRRALDAGLNGALDGPVAIRAPSAERRYHPRTCHGAAQIDAGVDCPDCDDCDGVSGKVRVRSTGNAAGEVDAAAIEADEVIAGSNGELPVEGSGMRSAVVDAIQRNLETTLDSERITRPDLVAAVSVLTGTFDGSDVDPPISNLVAEFQQLVDRGVRPSELVEAIERLD</sequence>
<accession>A0A419VVP5</accession>
<evidence type="ECO:0000313" key="2">
    <source>
        <dbReference type="Proteomes" id="UP000283805"/>
    </source>
</evidence>